<evidence type="ECO:0000313" key="17">
    <source>
        <dbReference type="Proteomes" id="UP000295399"/>
    </source>
</evidence>
<comment type="function">
    <text evidence="8">Acts on ADP-mannose and ADP-glucose as well as ADP-ribose. Prevents glycogen biosynthesis. The reaction catalyzed by this enzyme is a limiting step of the gluconeogenic process.</text>
</comment>
<dbReference type="EC" id="3.6.1.13" evidence="3"/>
<evidence type="ECO:0000256" key="2">
    <source>
        <dbReference type="ARBA" id="ARBA00007482"/>
    </source>
</evidence>
<dbReference type="NCBIfam" id="TIGR00052">
    <property type="entry name" value="nudix-type nucleoside diphosphatase, YffH/AdpP family"/>
    <property type="match status" value="1"/>
</dbReference>
<evidence type="ECO:0000256" key="7">
    <source>
        <dbReference type="ARBA" id="ARBA00022842"/>
    </source>
</evidence>
<keyword evidence="17" id="KW-1185">Reference proteome</keyword>
<evidence type="ECO:0000256" key="13">
    <source>
        <dbReference type="PIRSR" id="PIRSR604385-2"/>
    </source>
</evidence>
<dbReference type="PROSITE" id="PS51462">
    <property type="entry name" value="NUDIX"/>
    <property type="match status" value="1"/>
</dbReference>
<dbReference type="Proteomes" id="UP000295399">
    <property type="component" value="Unassembled WGS sequence"/>
</dbReference>
<proteinExistence type="inferred from homology"/>
<evidence type="ECO:0000256" key="6">
    <source>
        <dbReference type="ARBA" id="ARBA00022801"/>
    </source>
</evidence>
<dbReference type="Gene3D" id="3.90.79.10">
    <property type="entry name" value="Nucleoside Triphosphate Pyrophosphohydrolase"/>
    <property type="match status" value="1"/>
</dbReference>
<sequence length="194" mass="21223">MADDAPAFTIHSVETVLDDWYRVDAARVSFRTAAGDWAGPQRVLCLERGESIAALVHDPARDLFVFVRQFRYPSLRHSDGWLVELVAGGIDGDETPEAATAREMVEEVGLAPRALKPLGEFFVSPGGTSEYAYLYYAEVDTSQRLGTGGGNDHEGEHIEVLTWTRDQVRAALAQGVFKEARLLLAVQWALAGGC</sequence>
<dbReference type="GO" id="GO:0019144">
    <property type="term" value="F:ADP-sugar diphosphatase activity"/>
    <property type="evidence" value="ECO:0007669"/>
    <property type="project" value="TreeGrafter"/>
</dbReference>
<feature type="binding site" evidence="13">
    <location>
        <position position="103"/>
    </location>
    <ligand>
        <name>Mg(2+)</name>
        <dbReference type="ChEBI" id="CHEBI:18420"/>
        <label>1</label>
    </ligand>
</feature>
<feature type="binding site" evidence="13">
    <location>
        <position position="87"/>
    </location>
    <ligand>
        <name>Mg(2+)</name>
        <dbReference type="ChEBI" id="CHEBI:18420"/>
        <label>1</label>
    </ligand>
</feature>
<evidence type="ECO:0000256" key="12">
    <source>
        <dbReference type="ARBA" id="ARBA00049546"/>
    </source>
</evidence>
<feature type="binding site" evidence="13">
    <location>
        <position position="156"/>
    </location>
    <ligand>
        <name>Mg(2+)</name>
        <dbReference type="ChEBI" id="CHEBI:18420"/>
        <label>1</label>
    </ligand>
</feature>
<dbReference type="GO" id="GO:0005829">
    <property type="term" value="C:cytosol"/>
    <property type="evidence" value="ECO:0007669"/>
    <property type="project" value="TreeGrafter"/>
</dbReference>
<evidence type="ECO:0000256" key="10">
    <source>
        <dbReference type="ARBA" id="ARBA00030308"/>
    </source>
</evidence>
<gene>
    <name evidence="16" type="ORF">EV659_1091</name>
</gene>
<reference evidence="16 17" key="1">
    <citation type="submission" date="2019-03" db="EMBL/GenBank/DDBJ databases">
        <title>Genomic Encyclopedia of Type Strains, Phase IV (KMG-IV): sequencing the most valuable type-strain genomes for metagenomic binning, comparative biology and taxonomic classification.</title>
        <authorList>
            <person name="Goeker M."/>
        </authorList>
    </citation>
    <scope>NUCLEOTIDE SEQUENCE [LARGE SCALE GENOMIC DNA]</scope>
    <source>
        <strain evidence="16 17">DSM 2132</strain>
    </source>
</reference>
<evidence type="ECO:0000256" key="14">
    <source>
        <dbReference type="PIRSR" id="PIRSR604385-3"/>
    </source>
</evidence>
<dbReference type="Pfam" id="PF00293">
    <property type="entry name" value="NUDIX"/>
    <property type="match status" value="1"/>
</dbReference>
<dbReference type="InterPro" id="IPR015797">
    <property type="entry name" value="NUDIX_hydrolase-like_dom_sf"/>
</dbReference>
<dbReference type="EMBL" id="SLXO01000009">
    <property type="protein sequence ID" value="TCP32509.1"/>
    <property type="molecule type" value="Genomic_DNA"/>
</dbReference>
<dbReference type="InterPro" id="IPR004385">
    <property type="entry name" value="NDP_pyrophosphatase"/>
</dbReference>
<dbReference type="OrthoDB" id="5292471at2"/>
<dbReference type="SUPFAM" id="SSF55811">
    <property type="entry name" value="Nudix"/>
    <property type="match status" value="1"/>
</dbReference>
<evidence type="ECO:0000256" key="11">
    <source>
        <dbReference type="ARBA" id="ARBA00033056"/>
    </source>
</evidence>
<feature type="short sequence motif" description="Nudix box" evidence="14">
    <location>
        <begin position="88"/>
        <end position="110"/>
    </location>
</feature>
<evidence type="ECO:0000313" key="16">
    <source>
        <dbReference type="EMBL" id="TCP32509.1"/>
    </source>
</evidence>
<evidence type="ECO:0000256" key="9">
    <source>
        <dbReference type="ARBA" id="ARBA00030162"/>
    </source>
</evidence>
<organism evidence="16 17">
    <name type="scientific">Rhodothalassium salexigens DSM 2132</name>
    <dbReference type="NCBI Taxonomy" id="1188247"/>
    <lineage>
        <taxon>Bacteria</taxon>
        <taxon>Pseudomonadati</taxon>
        <taxon>Pseudomonadota</taxon>
        <taxon>Alphaproteobacteria</taxon>
        <taxon>Rhodothalassiales</taxon>
        <taxon>Rhodothalassiaceae</taxon>
        <taxon>Rhodothalassium</taxon>
    </lineage>
</organism>
<dbReference type="FunCoup" id="A0A4R2PBL3">
    <property type="interactions" value="280"/>
</dbReference>
<protein>
    <recommendedName>
        <fullName evidence="4">ADP-ribose pyrophosphatase</fullName>
        <ecNumber evidence="3">3.6.1.13</ecNumber>
    </recommendedName>
    <alternativeName>
        <fullName evidence="9">ADP-ribose diphosphatase</fullName>
    </alternativeName>
    <alternativeName>
        <fullName evidence="11">ADP-ribose phosphohydrolase</fullName>
    </alternativeName>
    <alternativeName>
        <fullName evidence="10">Adenosine diphosphoribose pyrophosphatase</fullName>
    </alternativeName>
</protein>
<name>A0A4R2PBL3_RHOSA</name>
<comment type="similarity">
    <text evidence="2">Belongs to the Nudix hydrolase family. NudF subfamily.</text>
</comment>
<evidence type="ECO:0000256" key="4">
    <source>
        <dbReference type="ARBA" id="ARBA00013297"/>
    </source>
</evidence>
<dbReference type="InParanoid" id="A0A4R2PBL3"/>
<accession>A0A4R2PBL3</accession>
<keyword evidence="6" id="KW-0378">Hydrolase</keyword>
<dbReference type="GO" id="GO:0046872">
    <property type="term" value="F:metal ion binding"/>
    <property type="evidence" value="ECO:0007669"/>
    <property type="project" value="UniProtKB-KW"/>
</dbReference>
<keyword evidence="7 13" id="KW-0460">Magnesium</keyword>
<evidence type="ECO:0000256" key="8">
    <source>
        <dbReference type="ARBA" id="ARBA00025164"/>
    </source>
</evidence>
<dbReference type="PANTHER" id="PTHR11839">
    <property type="entry name" value="UDP/ADP-SUGAR PYROPHOSPHATASE"/>
    <property type="match status" value="1"/>
</dbReference>
<dbReference type="InterPro" id="IPR000086">
    <property type="entry name" value="NUDIX_hydrolase_dom"/>
</dbReference>
<dbReference type="RefSeq" id="WP_132709000.1">
    <property type="nucleotide sequence ID" value="NZ_JACIGF010000009.1"/>
</dbReference>
<comment type="cofactor">
    <cofactor evidence="1 13">
        <name>Mg(2+)</name>
        <dbReference type="ChEBI" id="CHEBI:18420"/>
    </cofactor>
</comment>
<dbReference type="GO" id="GO:0019693">
    <property type="term" value="P:ribose phosphate metabolic process"/>
    <property type="evidence" value="ECO:0007669"/>
    <property type="project" value="TreeGrafter"/>
</dbReference>
<feature type="domain" description="Nudix hydrolase" evidence="15">
    <location>
        <begin position="47"/>
        <end position="185"/>
    </location>
</feature>
<keyword evidence="5 13" id="KW-0479">Metal-binding</keyword>
<dbReference type="AlphaFoldDB" id="A0A4R2PBL3"/>
<feature type="binding site" evidence="13">
    <location>
        <position position="107"/>
    </location>
    <ligand>
        <name>Mg(2+)</name>
        <dbReference type="ChEBI" id="CHEBI:18420"/>
        <label>1</label>
    </ligand>
</feature>
<comment type="catalytic activity">
    <reaction evidence="12">
        <text>ADP-D-ribose + H2O = D-ribose 5-phosphate + AMP + 2 H(+)</text>
        <dbReference type="Rhea" id="RHEA:10412"/>
        <dbReference type="ChEBI" id="CHEBI:15377"/>
        <dbReference type="ChEBI" id="CHEBI:15378"/>
        <dbReference type="ChEBI" id="CHEBI:57967"/>
        <dbReference type="ChEBI" id="CHEBI:78346"/>
        <dbReference type="ChEBI" id="CHEBI:456215"/>
        <dbReference type="EC" id="3.6.1.13"/>
    </reaction>
</comment>
<dbReference type="GO" id="GO:0006753">
    <property type="term" value="P:nucleoside phosphate metabolic process"/>
    <property type="evidence" value="ECO:0007669"/>
    <property type="project" value="TreeGrafter"/>
</dbReference>
<dbReference type="GO" id="GO:0047631">
    <property type="term" value="F:ADP-ribose diphosphatase activity"/>
    <property type="evidence" value="ECO:0007669"/>
    <property type="project" value="UniProtKB-EC"/>
</dbReference>
<dbReference type="PANTHER" id="PTHR11839:SF5">
    <property type="entry name" value="ADP-RIBOSE PYROPHOSPHATASE"/>
    <property type="match status" value="1"/>
</dbReference>
<evidence type="ECO:0000256" key="1">
    <source>
        <dbReference type="ARBA" id="ARBA00001946"/>
    </source>
</evidence>
<evidence type="ECO:0000256" key="3">
    <source>
        <dbReference type="ARBA" id="ARBA00012453"/>
    </source>
</evidence>
<evidence type="ECO:0000259" key="15">
    <source>
        <dbReference type="PROSITE" id="PS51462"/>
    </source>
</evidence>
<comment type="caution">
    <text evidence="16">The sequence shown here is derived from an EMBL/GenBank/DDBJ whole genome shotgun (WGS) entry which is preliminary data.</text>
</comment>
<evidence type="ECO:0000256" key="5">
    <source>
        <dbReference type="ARBA" id="ARBA00022723"/>
    </source>
</evidence>